<proteinExistence type="inferred from homology"/>
<dbReference type="InterPro" id="IPR000114">
    <property type="entry name" value="Ribosomal_uL16_bact-type"/>
</dbReference>
<dbReference type="RefSeq" id="XP_070891711.1">
    <property type="nucleotide sequence ID" value="XM_071027768.1"/>
</dbReference>
<gene>
    <name evidence="6" type="ORF">BJX67DRAFT_340238</name>
</gene>
<dbReference type="Gene3D" id="3.90.1170.10">
    <property type="entry name" value="Ribosomal protein L10e/L16"/>
    <property type="match status" value="1"/>
</dbReference>
<keyword evidence="3 4" id="KW-0687">Ribonucleoprotein</keyword>
<dbReference type="GO" id="GO:0005840">
    <property type="term" value="C:ribosome"/>
    <property type="evidence" value="ECO:0007669"/>
    <property type="project" value="UniProtKB-KW"/>
</dbReference>
<name>A0ABR4M7Z5_9EURO</name>
<evidence type="ECO:0000256" key="2">
    <source>
        <dbReference type="ARBA" id="ARBA00022980"/>
    </source>
</evidence>
<dbReference type="PROSITE" id="PS00701">
    <property type="entry name" value="RIBOSOMAL_L16_2"/>
    <property type="match status" value="1"/>
</dbReference>
<evidence type="ECO:0000313" key="7">
    <source>
        <dbReference type="Proteomes" id="UP001610432"/>
    </source>
</evidence>
<dbReference type="PRINTS" id="PR00060">
    <property type="entry name" value="RIBOSOMALL16"/>
</dbReference>
<evidence type="ECO:0000256" key="3">
    <source>
        <dbReference type="ARBA" id="ARBA00023274"/>
    </source>
</evidence>
<organism evidence="6 7">
    <name type="scientific">Aspergillus lucknowensis</name>
    <dbReference type="NCBI Taxonomy" id="176173"/>
    <lineage>
        <taxon>Eukaryota</taxon>
        <taxon>Fungi</taxon>
        <taxon>Dikarya</taxon>
        <taxon>Ascomycota</taxon>
        <taxon>Pezizomycotina</taxon>
        <taxon>Eurotiomycetes</taxon>
        <taxon>Eurotiomycetidae</taxon>
        <taxon>Eurotiales</taxon>
        <taxon>Aspergillaceae</taxon>
        <taxon>Aspergillus</taxon>
        <taxon>Aspergillus subgen. Nidulantes</taxon>
    </lineage>
</organism>
<dbReference type="PANTHER" id="PTHR12220:SF13">
    <property type="entry name" value="LARGE RIBOSOMAL SUBUNIT PROTEIN UL16M"/>
    <property type="match status" value="1"/>
</dbReference>
<evidence type="ECO:0000256" key="1">
    <source>
        <dbReference type="ARBA" id="ARBA00008931"/>
    </source>
</evidence>
<evidence type="ECO:0000256" key="4">
    <source>
        <dbReference type="RuleBase" id="RU004413"/>
    </source>
</evidence>
<dbReference type="CDD" id="cd01433">
    <property type="entry name" value="Ribosomal_L16_L10e"/>
    <property type="match status" value="1"/>
</dbReference>
<dbReference type="GeneID" id="98142840"/>
<evidence type="ECO:0000256" key="5">
    <source>
        <dbReference type="SAM" id="MobiDB-lite"/>
    </source>
</evidence>
<dbReference type="Pfam" id="PF00252">
    <property type="entry name" value="Ribosomal_L16"/>
    <property type="match status" value="1"/>
</dbReference>
<dbReference type="InterPro" id="IPR016180">
    <property type="entry name" value="Ribosomal_uL16_dom"/>
</dbReference>
<dbReference type="EMBL" id="JBFXLQ010000001">
    <property type="protein sequence ID" value="KAL2872733.1"/>
    <property type="molecule type" value="Genomic_DNA"/>
</dbReference>
<feature type="region of interest" description="Disordered" evidence="5">
    <location>
        <begin position="45"/>
        <end position="65"/>
    </location>
</feature>
<dbReference type="NCBIfam" id="TIGR01164">
    <property type="entry name" value="rplP_bact"/>
    <property type="match status" value="1"/>
</dbReference>
<protein>
    <submittedName>
        <fullName evidence="6">Ribosomal protein L10e/L16</fullName>
    </submittedName>
</protein>
<reference evidence="6 7" key="1">
    <citation type="submission" date="2024-07" db="EMBL/GenBank/DDBJ databases">
        <title>Section-level genome sequencing and comparative genomics of Aspergillus sections Usti and Cavernicolus.</title>
        <authorList>
            <consortium name="Lawrence Berkeley National Laboratory"/>
            <person name="Nybo J.L."/>
            <person name="Vesth T.C."/>
            <person name="Theobald S."/>
            <person name="Frisvad J.C."/>
            <person name="Larsen T.O."/>
            <person name="Kjaerboelling I."/>
            <person name="Rothschild-Mancinelli K."/>
            <person name="Lyhne E.K."/>
            <person name="Kogle M.E."/>
            <person name="Barry K."/>
            <person name="Clum A."/>
            <person name="Na H."/>
            <person name="Ledsgaard L."/>
            <person name="Lin J."/>
            <person name="Lipzen A."/>
            <person name="Kuo A."/>
            <person name="Riley R."/>
            <person name="Mondo S."/>
            <person name="Labutti K."/>
            <person name="Haridas S."/>
            <person name="Pangalinan J."/>
            <person name="Salamov A.A."/>
            <person name="Simmons B.A."/>
            <person name="Magnuson J.K."/>
            <person name="Chen J."/>
            <person name="Drula E."/>
            <person name="Henrissat B."/>
            <person name="Wiebenga A."/>
            <person name="Lubbers R.J."/>
            <person name="Gomes A.C."/>
            <person name="Macurrencykelacurrency M.R."/>
            <person name="Stajich J."/>
            <person name="Grigoriev I.V."/>
            <person name="Mortensen U.H."/>
            <person name="De Vries R.P."/>
            <person name="Baker S.E."/>
            <person name="Andersen M.R."/>
        </authorList>
    </citation>
    <scope>NUCLEOTIDE SEQUENCE [LARGE SCALE GENOMIC DNA]</scope>
    <source>
        <strain evidence="6 7">CBS 449.75</strain>
    </source>
</reference>
<keyword evidence="7" id="KW-1185">Reference proteome</keyword>
<dbReference type="InterPro" id="IPR036920">
    <property type="entry name" value="Ribosomal_uL16_sf"/>
</dbReference>
<dbReference type="InterPro" id="IPR020798">
    <property type="entry name" value="Ribosomal_uL16_CS"/>
</dbReference>
<comment type="similarity">
    <text evidence="1 4">Belongs to the universal ribosomal protein uL16 family.</text>
</comment>
<comment type="caution">
    <text evidence="6">The sequence shown here is derived from an EMBL/GenBank/DDBJ whole genome shotgun (WGS) entry which is preliminary data.</text>
</comment>
<dbReference type="Proteomes" id="UP001610432">
    <property type="component" value="Unassembled WGS sequence"/>
</dbReference>
<accession>A0ABR4M7Z5</accession>
<dbReference type="InterPro" id="IPR047873">
    <property type="entry name" value="Ribosomal_uL16"/>
</dbReference>
<dbReference type="PANTHER" id="PTHR12220">
    <property type="entry name" value="50S/60S RIBOSOMAL PROTEIN L16"/>
    <property type="match status" value="1"/>
</dbReference>
<keyword evidence="2 4" id="KW-0689">Ribosomal protein</keyword>
<feature type="region of interest" description="Disordered" evidence="5">
    <location>
        <begin position="199"/>
        <end position="230"/>
    </location>
</feature>
<sequence>MASQFKYLARTQLPQLRPTSIGPRTSIPLFRCFSTTSPTLDWLTPKFSEKSKSPKGRPHVATGGSSRGTTVVWGDYGLRMKDHDRRLPASSLKIAEETIKRRLRGMKYTLYKRVSANIGVYTKGNEQRMGKGKGKFDYWAARVGVSRIVFELKGDIHEKVAKEAFRLAGHKLPGLWEFVNKGDPPIVGLTKLGNGVTLESLKRARRNPPLGTNKMPNPPKSTPSSPSASQ</sequence>
<evidence type="ECO:0000313" key="6">
    <source>
        <dbReference type="EMBL" id="KAL2872733.1"/>
    </source>
</evidence>
<dbReference type="SUPFAM" id="SSF54686">
    <property type="entry name" value="Ribosomal protein L16p/L10e"/>
    <property type="match status" value="1"/>
</dbReference>